<dbReference type="Proteomes" id="UP000093343">
    <property type="component" value="Unassembled WGS sequence"/>
</dbReference>
<evidence type="ECO:0000256" key="1">
    <source>
        <dbReference type="ARBA" id="ARBA00023163"/>
    </source>
</evidence>
<comment type="caution">
    <text evidence="3">The sequence shown here is derived from an EMBL/GenBank/DDBJ whole genome shotgun (WGS) entry which is preliminary data.</text>
</comment>
<dbReference type="RefSeq" id="WP_065447705.1">
    <property type="nucleotide sequence ID" value="NZ_LVEN01000002.1"/>
</dbReference>
<proteinExistence type="predicted"/>
<dbReference type="InterPro" id="IPR036388">
    <property type="entry name" value="WH-like_DNA-bd_sf"/>
</dbReference>
<feature type="domain" description="HTH HARE-type" evidence="2">
    <location>
        <begin position="320"/>
        <end position="386"/>
    </location>
</feature>
<dbReference type="EMBL" id="LVEN01000002">
    <property type="protein sequence ID" value="OCB77583.1"/>
    <property type="molecule type" value="Genomic_DNA"/>
</dbReference>
<evidence type="ECO:0000259" key="2">
    <source>
        <dbReference type="PROSITE" id="PS51913"/>
    </source>
</evidence>
<organism evidence="3 4">
    <name type="scientific">Flavobacterium piscis</name>
    <dbReference type="NCBI Taxonomy" id="1114874"/>
    <lineage>
        <taxon>Bacteria</taxon>
        <taxon>Pseudomonadati</taxon>
        <taxon>Bacteroidota</taxon>
        <taxon>Flavobacteriia</taxon>
        <taxon>Flavobacteriales</taxon>
        <taxon>Flavobacteriaceae</taxon>
        <taxon>Flavobacterium</taxon>
    </lineage>
</organism>
<dbReference type="SUPFAM" id="SSF88659">
    <property type="entry name" value="Sigma3 and sigma4 domains of RNA polymerase sigma factors"/>
    <property type="match status" value="1"/>
</dbReference>
<keyword evidence="4" id="KW-1185">Reference proteome</keyword>
<accession>A0ABX2XNK6</accession>
<gene>
    <name evidence="3" type="ORF">FLP_01300</name>
</gene>
<name>A0ABX2XNK6_9FLAO</name>
<sequence length="743" mass="87310">MDLSKIKIENISQIITPILISKFLLYKIQNLEEVLEIVPDEFGKLNKIGKKVVEELIKFQKIIIENPEDIYNLYEKNTKIYELPVDFSVLQANSFIELLNEVIIDYLNFRKEMDKGIITHYYGLNKSDLFTLEDLGSIYNKTRERIRQRKEEILYDLRLFLQGKESETERIFCNSSVIERYEYLRRVVIDKRVLTIELLEDLLIDDFSYDKRFPETIKLLIDLFSLHVCGKVKTRFTNAEIIICNSEEGENFIKSAEILLKVLRKEIYPLNEMQLIVFCKKKNKKLINIDVLKAAEILPEVEIIVSNESIFYQAKFEFLSRASDRAFRVLLENGEPMYIDNIVSEINKRLFHSSTEKIYDRYSLALATDQRFISLGKTGNWSLKIWNSNSGKIDMLIKKALLSLDRPSSYNEIFEEISKERKGLKFKSVCALIGRDCLKVESDKWILPEWKQRYSELAFTTRKRRESNGEPEYKIEQRSKIFEYLQKKDAHSALASDIIKALKDYDKRFTKVSFYKIFGQEEFFKKSITGNKNIITLKKIESNVTLAIDKYNWLGIKEKLYRDLYSYFADELAPVYSFTLEEGISLFKSILDKPCPVSEFAGINDRILGNLNKYYFEASDRTDKLNFLKQFLTCLDPFCKKILFYIDNTSYNFITTNKKGLGEIFNKLSRIDPTKERNKVNSRLARSINFGKQIQTTYFYRNNDVHSANDWTELEVANAITSCLVVYIFVGNQYYSEIKLHID</sequence>
<protein>
    <recommendedName>
        <fullName evidence="2">HTH HARE-type domain-containing protein</fullName>
    </recommendedName>
</protein>
<evidence type="ECO:0000313" key="3">
    <source>
        <dbReference type="EMBL" id="OCB77583.1"/>
    </source>
</evidence>
<dbReference type="PROSITE" id="PS51913">
    <property type="entry name" value="HTH_HARE"/>
    <property type="match status" value="1"/>
</dbReference>
<dbReference type="Gene3D" id="1.10.10.1250">
    <property type="entry name" value="RNA polymerase, subunit delta, N-terminal domain"/>
    <property type="match status" value="1"/>
</dbReference>
<dbReference type="InterPro" id="IPR013324">
    <property type="entry name" value="RNA_pol_sigma_r3/r4-like"/>
</dbReference>
<dbReference type="InterPro" id="IPR038087">
    <property type="entry name" value="RNAP_delta_N_dom_sf"/>
</dbReference>
<reference evidence="4" key="1">
    <citation type="submission" date="2016-03" db="EMBL/GenBank/DDBJ databases">
        <title>Draft genome sequence of Paenibacillus glacialis DSM 22343.</title>
        <authorList>
            <person name="Shin S.-K."/>
            <person name="Yi H."/>
        </authorList>
    </citation>
    <scope>NUCLEOTIDE SEQUENCE [LARGE SCALE GENOMIC DNA]</scope>
    <source>
        <strain evidence="4">CCUG 60099</strain>
    </source>
</reference>
<evidence type="ECO:0000313" key="4">
    <source>
        <dbReference type="Proteomes" id="UP000093343"/>
    </source>
</evidence>
<dbReference type="InterPro" id="IPR007759">
    <property type="entry name" value="Asxl_HARE-HTH"/>
</dbReference>
<dbReference type="Gene3D" id="1.10.10.10">
    <property type="entry name" value="Winged helix-like DNA-binding domain superfamily/Winged helix DNA-binding domain"/>
    <property type="match status" value="1"/>
</dbReference>
<keyword evidence="1" id="KW-0804">Transcription</keyword>